<evidence type="ECO:0000256" key="1">
    <source>
        <dbReference type="SAM" id="Phobius"/>
    </source>
</evidence>
<keyword evidence="1" id="KW-0812">Transmembrane</keyword>
<dbReference type="EMBL" id="UINC01025803">
    <property type="protein sequence ID" value="SVB02067.1"/>
    <property type="molecule type" value="Genomic_DNA"/>
</dbReference>
<proteinExistence type="predicted"/>
<feature type="transmembrane region" description="Helical" evidence="1">
    <location>
        <begin position="51"/>
        <end position="72"/>
    </location>
</feature>
<keyword evidence="1" id="KW-1133">Transmembrane helix</keyword>
<gene>
    <name evidence="2" type="ORF">METZ01_LOCUS154921</name>
</gene>
<sequence length="407" mass="45971">METQIDLLNLIKWRDPHRSWEIDNPLFACHNNFQPQGYASIMDFSVSRRQISITVILVFVLLLAVLVITIFLHRDSEISLITLLPDQPVGYLSVKELGSFVDAFQNSDFGKVARQIPIVDNIQQKAWWQQIRYQKELWEYETGAELDLEVLENYFGRQAILAFYQSKEKLSFLLISDIGAKGLLGVSAIVAAEPINSRYERIKSEHLGVTINTITGYPLDFSYAFIDTVGILSFNESLVEDVIKIHVARQLSFVEQANTDLLGLYDSSKNTGYVKFPGILKNVKIPPIFKTALTPIKTMTFSNQYEEGKLIFNSHFTLSKPIDLVMTTLKIPNGQAFEVEPEQLIVDIENFFPILKLVALANGVQLGNHWKDSLLANLAPLKTLGTMVTQIQFSDQSATAIIKIPLE</sequence>
<accession>A0A382AM52</accession>
<keyword evidence="1" id="KW-0472">Membrane</keyword>
<evidence type="ECO:0008006" key="3">
    <source>
        <dbReference type="Google" id="ProtNLM"/>
    </source>
</evidence>
<protein>
    <recommendedName>
        <fullName evidence="3">DUF3352 domain-containing protein</fullName>
    </recommendedName>
</protein>
<dbReference type="AlphaFoldDB" id="A0A382AM52"/>
<name>A0A382AM52_9ZZZZ</name>
<reference evidence="2" key="1">
    <citation type="submission" date="2018-05" db="EMBL/GenBank/DDBJ databases">
        <authorList>
            <person name="Lanie J.A."/>
            <person name="Ng W.-L."/>
            <person name="Kazmierczak K.M."/>
            <person name="Andrzejewski T.M."/>
            <person name="Davidsen T.M."/>
            <person name="Wayne K.J."/>
            <person name="Tettelin H."/>
            <person name="Glass J.I."/>
            <person name="Rusch D."/>
            <person name="Podicherti R."/>
            <person name="Tsui H.-C.T."/>
            <person name="Winkler M.E."/>
        </authorList>
    </citation>
    <scope>NUCLEOTIDE SEQUENCE</scope>
</reference>
<evidence type="ECO:0000313" key="2">
    <source>
        <dbReference type="EMBL" id="SVB02067.1"/>
    </source>
</evidence>
<organism evidence="2">
    <name type="scientific">marine metagenome</name>
    <dbReference type="NCBI Taxonomy" id="408172"/>
    <lineage>
        <taxon>unclassified sequences</taxon>
        <taxon>metagenomes</taxon>
        <taxon>ecological metagenomes</taxon>
    </lineage>
</organism>